<reference evidence="2" key="1">
    <citation type="submission" date="2022-03" db="EMBL/GenBank/DDBJ databases">
        <authorList>
            <person name="Martin C."/>
        </authorList>
    </citation>
    <scope>NUCLEOTIDE SEQUENCE</scope>
</reference>
<evidence type="ECO:0000313" key="2">
    <source>
        <dbReference type="EMBL" id="CAH1775226.1"/>
    </source>
</evidence>
<evidence type="ECO:0000256" key="1">
    <source>
        <dbReference type="SAM" id="Phobius"/>
    </source>
</evidence>
<dbReference type="Proteomes" id="UP000749559">
    <property type="component" value="Unassembled WGS sequence"/>
</dbReference>
<feature type="transmembrane region" description="Helical" evidence="1">
    <location>
        <begin position="39"/>
        <end position="58"/>
    </location>
</feature>
<keyword evidence="1" id="KW-0812">Transmembrane</keyword>
<keyword evidence="1" id="KW-1133">Transmembrane helix</keyword>
<dbReference type="AlphaFoldDB" id="A0A8S4N1M2"/>
<protein>
    <submittedName>
        <fullName evidence="2">Uncharacterized protein</fullName>
    </submittedName>
</protein>
<dbReference type="OrthoDB" id="6057185at2759"/>
<name>A0A8S4N1M2_OWEFU</name>
<proteinExistence type="predicted"/>
<feature type="transmembrane region" description="Helical" evidence="1">
    <location>
        <begin position="99"/>
        <end position="120"/>
    </location>
</feature>
<dbReference type="EMBL" id="CAIIXF020000001">
    <property type="protein sequence ID" value="CAH1775226.1"/>
    <property type="molecule type" value="Genomic_DNA"/>
</dbReference>
<comment type="caution">
    <text evidence="2">The sequence shown here is derived from an EMBL/GenBank/DDBJ whole genome shotgun (WGS) entry which is preliminary data.</text>
</comment>
<keyword evidence="3" id="KW-1185">Reference proteome</keyword>
<feature type="transmembrane region" description="Helical" evidence="1">
    <location>
        <begin position="70"/>
        <end position="87"/>
    </location>
</feature>
<accession>A0A8S4N1M2</accession>
<feature type="transmembrane region" description="Helical" evidence="1">
    <location>
        <begin position="6"/>
        <end position="27"/>
    </location>
</feature>
<organism evidence="2 3">
    <name type="scientific">Owenia fusiformis</name>
    <name type="common">Polychaete worm</name>
    <dbReference type="NCBI Taxonomy" id="6347"/>
    <lineage>
        <taxon>Eukaryota</taxon>
        <taxon>Metazoa</taxon>
        <taxon>Spiralia</taxon>
        <taxon>Lophotrochozoa</taxon>
        <taxon>Annelida</taxon>
        <taxon>Polychaeta</taxon>
        <taxon>Sedentaria</taxon>
        <taxon>Canalipalpata</taxon>
        <taxon>Sabellida</taxon>
        <taxon>Oweniida</taxon>
        <taxon>Oweniidae</taxon>
        <taxon>Owenia</taxon>
    </lineage>
</organism>
<keyword evidence="1" id="KW-0472">Membrane</keyword>
<evidence type="ECO:0000313" key="3">
    <source>
        <dbReference type="Proteomes" id="UP000749559"/>
    </source>
</evidence>
<gene>
    <name evidence="2" type="ORF">OFUS_LOCUS2555</name>
</gene>
<sequence length="123" mass="14489">MADIRLSFSIAMVAAVVLGELFSLIWYNLLFRRDYGERNLIMAILADVGLAFILNHIMGQHWSVRNIEDAVWLSIWLGCLYICLESPHHLWHQRDLTRFLIHALHKFGICFVMVFSLDYFKNY</sequence>